<dbReference type="PANTHER" id="PTHR12035">
    <property type="entry name" value="SIALIC ACID BINDING IMMUNOGLOBULIN-LIKE LECTIN"/>
    <property type="match status" value="1"/>
</dbReference>
<comment type="subcellular location">
    <subcellularLocation>
        <location evidence="1">Membrane</location>
        <topology evidence="1">Single-pass membrane protein</topology>
    </subcellularLocation>
</comment>
<dbReference type="PANTHER" id="PTHR12035:SF128">
    <property type="entry name" value="BRANCHED CHAIN KETO ACID DEHYDROGENASE E1 SUBUNIT BETA,-LIKE-RELATED"/>
    <property type="match status" value="1"/>
</dbReference>
<evidence type="ECO:0000256" key="2">
    <source>
        <dbReference type="ARBA" id="ARBA00022692"/>
    </source>
</evidence>
<keyword evidence="4" id="KW-0472">Membrane</keyword>
<dbReference type="GO" id="GO:0033691">
    <property type="term" value="F:sialic acid binding"/>
    <property type="evidence" value="ECO:0007669"/>
    <property type="project" value="TreeGrafter"/>
</dbReference>
<keyword evidence="2" id="KW-0812">Transmembrane</keyword>
<evidence type="ECO:0000256" key="1">
    <source>
        <dbReference type="ARBA" id="ARBA00004167"/>
    </source>
</evidence>
<evidence type="ECO:0000259" key="5">
    <source>
        <dbReference type="PROSITE" id="PS50835"/>
    </source>
</evidence>
<name>A0A673KHP8_9TELE</name>
<dbReference type="InterPro" id="IPR013783">
    <property type="entry name" value="Ig-like_fold"/>
</dbReference>
<dbReference type="InterPro" id="IPR007110">
    <property type="entry name" value="Ig-like_dom"/>
</dbReference>
<organism evidence="6 7">
    <name type="scientific">Sinocyclocheilus rhinocerous</name>
    <dbReference type="NCBI Taxonomy" id="307959"/>
    <lineage>
        <taxon>Eukaryota</taxon>
        <taxon>Metazoa</taxon>
        <taxon>Chordata</taxon>
        <taxon>Craniata</taxon>
        <taxon>Vertebrata</taxon>
        <taxon>Euteleostomi</taxon>
        <taxon>Actinopterygii</taxon>
        <taxon>Neopterygii</taxon>
        <taxon>Teleostei</taxon>
        <taxon>Ostariophysi</taxon>
        <taxon>Cypriniformes</taxon>
        <taxon>Cyprinidae</taxon>
        <taxon>Cyprininae</taxon>
        <taxon>Sinocyclocheilus</taxon>
    </lineage>
</organism>
<dbReference type="InterPro" id="IPR036179">
    <property type="entry name" value="Ig-like_dom_sf"/>
</dbReference>
<dbReference type="Proteomes" id="UP000472270">
    <property type="component" value="Unassembled WGS sequence"/>
</dbReference>
<reference evidence="6" key="1">
    <citation type="submission" date="2025-08" db="UniProtKB">
        <authorList>
            <consortium name="Ensembl"/>
        </authorList>
    </citation>
    <scope>IDENTIFICATION</scope>
</reference>
<dbReference type="GO" id="GO:0005886">
    <property type="term" value="C:plasma membrane"/>
    <property type="evidence" value="ECO:0007669"/>
    <property type="project" value="TreeGrafter"/>
</dbReference>
<dbReference type="AlphaFoldDB" id="A0A673KHP8"/>
<reference evidence="6" key="2">
    <citation type="submission" date="2025-09" db="UniProtKB">
        <authorList>
            <consortium name="Ensembl"/>
        </authorList>
    </citation>
    <scope>IDENTIFICATION</scope>
</reference>
<protein>
    <recommendedName>
        <fullName evidence="5">Ig-like domain-containing protein</fullName>
    </recommendedName>
</protein>
<keyword evidence="3" id="KW-1133">Transmembrane helix</keyword>
<evidence type="ECO:0000256" key="4">
    <source>
        <dbReference type="ARBA" id="ARBA00023136"/>
    </source>
</evidence>
<dbReference type="PROSITE" id="PS50835">
    <property type="entry name" value="IG_LIKE"/>
    <property type="match status" value="1"/>
</dbReference>
<feature type="domain" description="Ig-like" evidence="5">
    <location>
        <begin position="131"/>
        <end position="217"/>
    </location>
</feature>
<keyword evidence="7" id="KW-1185">Reference proteome</keyword>
<dbReference type="InterPro" id="IPR051036">
    <property type="entry name" value="SIGLEC"/>
</dbReference>
<accession>A0A673KHP8</accession>
<evidence type="ECO:0000256" key="3">
    <source>
        <dbReference type="ARBA" id="ARBA00022989"/>
    </source>
</evidence>
<dbReference type="SUPFAM" id="SSF48726">
    <property type="entry name" value="Immunoglobulin"/>
    <property type="match status" value="1"/>
</dbReference>
<evidence type="ECO:0000313" key="7">
    <source>
        <dbReference type="Proteomes" id="UP000472270"/>
    </source>
</evidence>
<sequence length="231" mass="26534">KNLVFFLLSQKCLNKILNFSRMSYKKIVTYYRHICAPAGLCIRVFCFFTIPQSVSDPIRITWFKGDPQNPAVELPYFSTNIFYPHEKECNFLLNHLVQGKSDGEYRLKVEWGEGKVYIFPQTVNITLTQKPTISVPLLTVGEKAEISCKVPGDCTEPLADIVWTGIDGETSRRSHGVPNQEEHFSIMTFHPKPEHHNTKLTCTVTLQGSIRSESTVILKVRRMYHFTYNTL</sequence>
<dbReference type="Gene3D" id="2.60.40.10">
    <property type="entry name" value="Immunoglobulins"/>
    <property type="match status" value="2"/>
</dbReference>
<evidence type="ECO:0000313" key="6">
    <source>
        <dbReference type="Ensembl" id="ENSSRHP00000062819.1"/>
    </source>
</evidence>
<dbReference type="Ensembl" id="ENSSRHT00000064564.1">
    <property type="protein sequence ID" value="ENSSRHP00000062819.1"/>
    <property type="gene ID" value="ENSSRHG00000031326.1"/>
</dbReference>
<proteinExistence type="predicted"/>
<dbReference type="GO" id="GO:0007155">
    <property type="term" value="P:cell adhesion"/>
    <property type="evidence" value="ECO:0007669"/>
    <property type="project" value="TreeGrafter"/>
</dbReference>